<evidence type="ECO:0000256" key="1">
    <source>
        <dbReference type="SAM" id="MobiDB-lite"/>
    </source>
</evidence>
<reference evidence="2 3" key="1">
    <citation type="submission" date="2024-07" db="EMBL/GenBank/DDBJ databases">
        <authorList>
            <person name="Dulla G.F.J."/>
            <person name="Delorm J.G."/>
        </authorList>
    </citation>
    <scope>NUCLEOTIDE SEQUENCE [LARGE SCALE GENOMIC DNA]</scope>
    <source>
        <strain evidence="2 3">JGD 233</strain>
    </source>
</reference>
<dbReference type="Proteomes" id="UP001554567">
    <property type="component" value="Unassembled WGS sequence"/>
</dbReference>
<accession>A0ABV3N098</accession>
<evidence type="ECO:0000313" key="2">
    <source>
        <dbReference type="EMBL" id="MEW5289246.1"/>
    </source>
</evidence>
<dbReference type="EMBL" id="JBFKZN010000004">
    <property type="protein sequence ID" value="MEW5289246.1"/>
    <property type="molecule type" value="Genomic_DNA"/>
</dbReference>
<feature type="compositionally biased region" description="Low complexity" evidence="1">
    <location>
        <begin position="7"/>
        <end position="19"/>
    </location>
</feature>
<name>A0ABV3N098_9GAMM</name>
<proteinExistence type="predicted"/>
<organism evidence="2 3">
    <name type="scientific">Erwinia papayae</name>
    <dbReference type="NCBI Taxonomy" id="206499"/>
    <lineage>
        <taxon>Bacteria</taxon>
        <taxon>Pseudomonadati</taxon>
        <taxon>Pseudomonadota</taxon>
        <taxon>Gammaproteobacteria</taxon>
        <taxon>Enterobacterales</taxon>
        <taxon>Erwiniaceae</taxon>
        <taxon>Erwinia</taxon>
    </lineage>
</organism>
<comment type="caution">
    <text evidence="2">The sequence shown here is derived from an EMBL/GenBank/DDBJ whole genome shotgun (WGS) entry which is preliminary data.</text>
</comment>
<dbReference type="RefSeq" id="WP_367167226.1">
    <property type="nucleotide sequence ID" value="NZ_JBFKZN010000004.1"/>
</dbReference>
<feature type="region of interest" description="Disordered" evidence="1">
    <location>
        <begin position="1"/>
        <end position="24"/>
    </location>
</feature>
<protein>
    <submittedName>
        <fullName evidence="2">Uncharacterized protein</fullName>
    </submittedName>
</protein>
<sequence length="915" mass="103615">MPPVNPPTSTSSNNISRDSSNPEDQDIWFDAIDHVEMDDTWFKRAETFSTHEEHHADPSSSAGEAADSLVPFTEDCLRGVQQLVRVLAEYGESRMFSAFFSTIFPATPLSLFNAANSLYTAVTERRNIDTAAMHALGLASGYLPEDINVVSWVASFIRDTVTGWTDETFLQQFLGNEENHTSIHLFTALAVTGMVVGRWMKDEGAPQRGVLKVPAFMANIFIRASYYWTALGNMAGSLPSGAEIPENTGTSQYAPAFEVDTTVVLTQNMDNENKHQRLTTPSFWAQTVEVWSNSTVSPEAYTCATVQNRPAPLPGEITGLSIPERAHSLAVEIIRQKRGLSDLLYCTTSKTETRQQTSENIITNSYFDTKCDATVYPKPIRKEPDSIAGRNNILERQISPEASDIPASTSEINLSSAVYQSTAQSDNSGDVFSTTLMQVTNALYEAGELIARLDPLRFSSGVSAADSREVNKPVNSLQALPENTELNNYSSSQITEYIHSFYVTMDDKKLSNLLISLIEKNHPSVGKQDKIAIINEILDYLDIISDFLYKNQVTEEKLIYAKLTLKRLLIVLDSLDYPKSHEDRMLKTLAKALPLVARSDILPDIASIIISSASKEGRLKEPEKKIIFDASEIKNKDSINTEENKNINYILQLIHGFELLSKNNEKNSRYRYIIRQLNESLAQLDGETGKYFSFIRKINASGRDSVLYSGTLTQDKRGEGYRSVEEQIAQNVVHLVNWYDDGFQFTASYGKAFDARKSLLTYALVVANISDVNQLPDDWYKGENPSYLYWYLMGKLNEYTDEYGDNVVVDAARHFYERCNEYYPNEKNNKLNIQGVKNKEFKDYKDRHKLIFLRYYLEQEIYMEQSPETSKERLYKVANALSMLMMINSLFNRRMSAFKSNDKTRYSNFNRQKKK</sequence>
<keyword evidence="3" id="KW-1185">Reference proteome</keyword>
<gene>
    <name evidence="2" type="ORF">ABW286_08640</name>
</gene>
<evidence type="ECO:0000313" key="3">
    <source>
        <dbReference type="Proteomes" id="UP001554567"/>
    </source>
</evidence>